<evidence type="ECO:0000259" key="1">
    <source>
        <dbReference type="Pfam" id="PF17775"/>
    </source>
</evidence>
<keyword evidence="3" id="KW-1185">Reference proteome</keyword>
<accession>A0ABS4V0V1</accession>
<dbReference type="Pfam" id="PF17775">
    <property type="entry name" value="YchJ_M-like"/>
    <property type="match status" value="1"/>
</dbReference>
<organism evidence="2 3">
    <name type="scientific">Kribbella aluminosa</name>
    <dbReference type="NCBI Taxonomy" id="416017"/>
    <lineage>
        <taxon>Bacteria</taxon>
        <taxon>Bacillati</taxon>
        <taxon>Actinomycetota</taxon>
        <taxon>Actinomycetes</taxon>
        <taxon>Propionibacteriales</taxon>
        <taxon>Kribbellaceae</taxon>
        <taxon>Kribbella</taxon>
    </lineage>
</organism>
<dbReference type="RefSeq" id="WP_209699839.1">
    <property type="nucleotide sequence ID" value="NZ_BAAAVU010000018.1"/>
</dbReference>
<name>A0ABS4V0V1_9ACTN</name>
<dbReference type="Proteomes" id="UP000755585">
    <property type="component" value="Unassembled WGS sequence"/>
</dbReference>
<feature type="domain" description="YchJ-like middle NTF2-like" evidence="1">
    <location>
        <begin position="31"/>
        <end position="120"/>
    </location>
</feature>
<evidence type="ECO:0000313" key="3">
    <source>
        <dbReference type="Proteomes" id="UP000755585"/>
    </source>
</evidence>
<comment type="caution">
    <text evidence="2">The sequence shown here is derived from an EMBL/GenBank/DDBJ whole genome shotgun (WGS) entry which is preliminary data.</text>
</comment>
<sequence length="122" mass="13266">MSVSAACPCGQSTPYAGCCGPLHQGKATASTAEQLMRSRYTAFVMHDAAYLRRTWSLATRPATIDFDPNRRWTALEIVGTTGGSPFHTEGTVEFNAHHSTGVQHENSTFTREAGEWVYVAAL</sequence>
<dbReference type="SUPFAM" id="SSF54427">
    <property type="entry name" value="NTF2-like"/>
    <property type="match status" value="1"/>
</dbReference>
<gene>
    <name evidence="2" type="ORF">JOF29_008596</name>
</gene>
<protein>
    <submittedName>
        <fullName evidence="2">SEC-C motif-containing protein</fullName>
    </submittedName>
</protein>
<evidence type="ECO:0000313" key="2">
    <source>
        <dbReference type="EMBL" id="MBP2357486.1"/>
    </source>
</evidence>
<reference evidence="2 3" key="1">
    <citation type="submission" date="2021-03" db="EMBL/GenBank/DDBJ databases">
        <title>Sequencing the genomes of 1000 actinobacteria strains.</title>
        <authorList>
            <person name="Klenk H.-P."/>
        </authorList>
    </citation>
    <scope>NUCLEOTIDE SEQUENCE [LARGE SCALE GENOMIC DNA]</scope>
    <source>
        <strain evidence="2 3">DSM 18824</strain>
    </source>
</reference>
<dbReference type="InterPro" id="IPR048469">
    <property type="entry name" value="YchJ-like_M"/>
</dbReference>
<dbReference type="InterPro" id="IPR032710">
    <property type="entry name" value="NTF2-like_dom_sf"/>
</dbReference>
<proteinExistence type="predicted"/>
<dbReference type="EMBL" id="JAGINT010000002">
    <property type="protein sequence ID" value="MBP2357486.1"/>
    <property type="molecule type" value="Genomic_DNA"/>
</dbReference>
<dbReference type="Gene3D" id="3.10.450.50">
    <property type="match status" value="1"/>
</dbReference>